<evidence type="ECO:0000256" key="4">
    <source>
        <dbReference type="ARBA" id="ARBA00014400"/>
    </source>
</evidence>
<dbReference type="GO" id="GO:0012505">
    <property type="term" value="C:endomembrane system"/>
    <property type="evidence" value="ECO:0007669"/>
    <property type="project" value="UniProtKB-SubCell"/>
</dbReference>
<evidence type="ECO:0000256" key="2">
    <source>
        <dbReference type="ARBA" id="ARBA00004127"/>
    </source>
</evidence>
<feature type="transmembrane region" description="Helical" evidence="10">
    <location>
        <begin position="199"/>
        <end position="220"/>
    </location>
</feature>
<evidence type="ECO:0000256" key="1">
    <source>
        <dbReference type="ARBA" id="ARBA00001350"/>
    </source>
</evidence>
<feature type="transmembrane region" description="Helical" evidence="10">
    <location>
        <begin position="119"/>
        <end position="140"/>
    </location>
</feature>
<evidence type="ECO:0000256" key="3">
    <source>
        <dbReference type="ARBA" id="ARBA00012347"/>
    </source>
</evidence>
<name>A0ABD2XB15_9HYME</name>
<proteinExistence type="predicted"/>
<dbReference type="PRINTS" id="PR01000">
    <property type="entry name" value="SREBPS2PTASE"/>
</dbReference>
<dbReference type="AlphaFoldDB" id="A0ABD2XB15"/>
<dbReference type="EC" id="3.4.24.85" evidence="3"/>
<keyword evidence="13" id="KW-1185">Reference proteome</keyword>
<gene>
    <name evidence="12" type="ORF">TKK_004887</name>
</gene>
<dbReference type="PANTHER" id="PTHR13325">
    <property type="entry name" value="PROTEASE M50 MEMBRANE-BOUND TRANSCRIPTION FACTOR SITE 2 PROTEASE"/>
    <property type="match status" value="1"/>
</dbReference>
<evidence type="ECO:0000256" key="10">
    <source>
        <dbReference type="SAM" id="Phobius"/>
    </source>
</evidence>
<dbReference type="PANTHER" id="PTHR13325:SF3">
    <property type="entry name" value="MEMBRANE-BOUND TRANSCRIPTION FACTOR SITE-2 PROTEASE"/>
    <property type="match status" value="1"/>
</dbReference>
<feature type="domain" description="Peptidase M50" evidence="11">
    <location>
        <begin position="133"/>
        <end position="474"/>
    </location>
</feature>
<comment type="catalytic activity">
    <reaction evidence="1">
        <text>Cleaves several transcription factors that are type-2 transmembrane proteins within membrane-spanning domains. Known substrates include sterol regulatory element-binding protein (SREBP) -1, SREBP-2 and forms of the transcriptional activator ATF6. SREBP-2 is cleaved at the site 477-DRSRILL-|-CVLTFLCLSFNPLTSLLQWGGA-505. The residues Asn-Pro, 11 residues distal to the site of cleavage in the membrane-spanning domain, are important for cleavage by S2P endopeptidase. Replacement of either of these residues does not prevent cleavage, but there is no cleavage if both of these residues are replaced.</text>
        <dbReference type="EC" id="3.4.24.85"/>
    </reaction>
</comment>
<reference evidence="12 13" key="1">
    <citation type="journal article" date="2024" name="bioRxiv">
        <title>A reference genome for Trichogramma kaykai: A tiny desert-dwelling parasitoid wasp with competing sex-ratio distorters.</title>
        <authorList>
            <person name="Culotta J."/>
            <person name="Lindsey A.R."/>
        </authorList>
    </citation>
    <scope>NUCLEOTIDE SEQUENCE [LARGE SCALE GENOMIC DNA]</scope>
    <source>
        <strain evidence="12 13">KSX58</strain>
    </source>
</reference>
<feature type="transmembrane region" description="Helical" evidence="10">
    <location>
        <begin position="160"/>
        <end position="178"/>
    </location>
</feature>
<evidence type="ECO:0000256" key="6">
    <source>
        <dbReference type="ARBA" id="ARBA00022989"/>
    </source>
</evidence>
<sequence length="494" mass="55793">MDTILFLVIVGFIHLSFYFFNTIFVSCMHLPYLVLLENIGIDVQFLRIKWFTTAFNRSLMKWGLNRSKFWAAWFNTGMIVTLLLLPISIILLLKMTFEAFVKENSVDPNEIGSGETLEIMIPGVTIPFSEIGYYIIALLLSSSVHEFGHAMAAVKEDVRFLGTGMILFFILPVAYVNICDSGLSMLGHKSRLRILCAGIWHNVILTGLAMMIAGLITISLKPFFIQNTGVYIKHIYPARPVGLSNGDVVHKINDCSVHDSTSWRYCIQQAIQLSTPGYCVNDNIVRKSDKSSFLQNDANDMHNCCDKHYKNNGHLCFEHLGIIDMQAPHSSSVNFCLPIRAIISSSHNYCQSNDHCSMASDYCVKPKVTNSTKVVQIQRYGGKDVIFHGNPLEIYYTIELSDWVPRYSFFSPQLPEVLILLCKYVALFSSGIAIVNVIPCFFFDGQHIISILIDQRLKNTVKEQSIRSVIAFVVMTVFSILLIGNVFIILFNKL</sequence>
<feature type="transmembrane region" description="Helical" evidence="10">
    <location>
        <begin position="70"/>
        <end position="93"/>
    </location>
</feature>
<dbReference type="InterPro" id="IPR008915">
    <property type="entry name" value="Peptidase_M50"/>
</dbReference>
<evidence type="ECO:0000256" key="8">
    <source>
        <dbReference type="ARBA" id="ARBA00032658"/>
    </source>
</evidence>
<accession>A0ABD2XB15</accession>
<protein>
    <recommendedName>
        <fullName evidence="4">Membrane-bound transcription factor site-2 protease</fullName>
        <ecNumber evidence="3">3.4.24.85</ecNumber>
    </recommendedName>
    <alternativeName>
        <fullName evidence="8">Endopeptidase S2P</fullName>
    </alternativeName>
</protein>
<keyword evidence="6 10" id="KW-1133">Transmembrane helix</keyword>
<feature type="transmembrane region" description="Helical" evidence="10">
    <location>
        <begin position="6"/>
        <end position="25"/>
    </location>
</feature>
<feature type="transmembrane region" description="Helical" evidence="10">
    <location>
        <begin position="466"/>
        <end position="491"/>
    </location>
</feature>
<evidence type="ECO:0000313" key="12">
    <source>
        <dbReference type="EMBL" id="KAL3402058.1"/>
    </source>
</evidence>
<dbReference type="Proteomes" id="UP001627154">
    <property type="component" value="Unassembled WGS sequence"/>
</dbReference>
<keyword evidence="7 10" id="KW-0472">Membrane</keyword>
<dbReference type="InterPro" id="IPR001193">
    <property type="entry name" value="MBTPS2"/>
</dbReference>
<dbReference type="Pfam" id="PF02163">
    <property type="entry name" value="Peptidase_M50"/>
    <property type="match status" value="1"/>
</dbReference>
<evidence type="ECO:0000259" key="11">
    <source>
        <dbReference type="Pfam" id="PF02163"/>
    </source>
</evidence>
<organism evidence="12 13">
    <name type="scientific">Trichogramma kaykai</name>
    <dbReference type="NCBI Taxonomy" id="54128"/>
    <lineage>
        <taxon>Eukaryota</taxon>
        <taxon>Metazoa</taxon>
        <taxon>Ecdysozoa</taxon>
        <taxon>Arthropoda</taxon>
        <taxon>Hexapoda</taxon>
        <taxon>Insecta</taxon>
        <taxon>Pterygota</taxon>
        <taxon>Neoptera</taxon>
        <taxon>Endopterygota</taxon>
        <taxon>Hymenoptera</taxon>
        <taxon>Apocrita</taxon>
        <taxon>Proctotrupomorpha</taxon>
        <taxon>Chalcidoidea</taxon>
        <taxon>Trichogrammatidae</taxon>
        <taxon>Trichogramma</taxon>
    </lineage>
</organism>
<evidence type="ECO:0000313" key="13">
    <source>
        <dbReference type="Proteomes" id="UP001627154"/>
    </source>
</evidence>
<dbReference type="EMBL" id="JBJJXI010000040">
    <property type="protein sequence ID" value="KAL3402058.1"/>
    <property type="molecule type" value="Genomic_DNA"/>
</dbReference>
<comment type="function">
    <text evidence="9">Zinc metalloprotease that mediates intramembrane proteolysis of proteins such as ATF6, ATF6B, SREBF1/SREBP1 and SREBF2/SREBP2. Catalyzes the second step in the proteolytic activation of the sterol regulatory element-binding proteins (SREBPs) SREBF1/SREBP1 and SREBF2/SREBP2: cleaves SREBPs within the first transmembrane segment, thereby releasing the N-terminal segment with a portion of the transmembrane segment attached. Mature N-terminal SREBP fragments shuttle to the nucleus and activate gene transcription. Also mediates the second step in the proteolytic activation of the cyclic AMP-dependent transcription factor ATF-6 (ATF6 and ATF6B). Involved in intramembrane proteolysis during bone formation. In astrocytes and osteoblasts, upon DNA damage and ER stress, mediates the second step of the regulated intramembrane proteolytic activation of the transcription factor CREB3L1, leading to the inhibition of cell-cycle progression.</text>
</comment>
<evidence type="ECO:0000256" key="5">
    <source>
        <dbReference type="ARBA" id="ARBA00022692"/>
    </source>
</evidence>
<feature type="transmembrane region" description="Helical" evidence="10">
    <location>
        <begin position="424"/>
        <end position="445"/>
    </location>
</feature>
<evidence type="ECO:0000256" key="9">
    <source>
        <dbReference type="ARBA" id="ARBA00045828"/>
    </source>
</evidence>
<keyword evidence="5 10" id="KW-0812">Transmembrane</keyword>
<comment type="subcellular location">
    <subcellularLocation>
        <location evidence="2">Endomembrane system</location>
        <topology evidence="2">Multi-pass membrane protein</topology>
    </subcellularLocation>
</comment>
<comment type="caution">
    <text evidence="12">The sequence shown here is derived from an EMBL/GenBank/DDBJ whole genome shotgun (WGS) entry which is preliminary data.</text>
</comment>
<evidence type="ECO:0000256" key="7">
    <source>
        <dbReference type="ARBA" id="ARBA00023136"/>
    </source>
</evidence>